<reference evidence="2 3" key="1">
    <citation type="submission" date="2015-02" db="EMBL/GenBank/DDBJ databases">
        <title>Draft genome of a novel marine cyanobacterium (Chroococcales) isolated from South Atlantic Ocean.</title>
        <authorList>
            <person name="Rigonato J."/>
            <person name="Alvarenga D.O."/>
            <person name="Branco L.H."/>
            <person name="Varani A.M."/>
            <person name="Brandini F.P."/>
            <person name="Fiore M.F."/>
        </authorList>
    </citation>
    <scope>NUCLEOTIDE SEQUENCE [LARGE SCALE GENOMIC DNA]</scope>
    <source>
        <strain evidence="2 3">CENA595</strain>
    </source>
</reference>
<sequence length="85" mass="9280">MLLSLLTLVAMMLFGGWIFGAMYPTTGNAGNRANITSRKISLLSLILFVFFPGFYQPPSPARDNIDDRILGKKAIAISSTVLSKE</sequence>
<protein>
    <submittedName>
        <fullName evidence="2">Uncharacterized protein</fullName>
    </submittedName>
</protein>
<evidence type="ECO:0000313" key="2">
    <source>
        <dbReference type="EMBL" id="KJH71385.1"/>
    </source>
</evidence>
<dbReference type="RefSeq" id="WP_144405673.1">
    <property type="nucleotide sequence ID" value="NZ_CAWMDP010000050.1"/>
</dbReference>
<keyword evidence="3" id="KW-1185">Reference proteome</keyword>
<gene>
    <name evidence="2" type="ORF">UH38_12555</name>
</gene>
<keyword evidence="1" id="KW-1133">Transmembrane helix</keyword>
<keyword evidence="1" id="KW-0812">Transmembrane</keyword>
<dbReference type="EMBL" id="JYON01000012">
    <property type="protein sequence ID" value="KJH71385.1"/>
    <property type="molecule type" value="Genomic_DNA"/>
</dbReference>
<dbReference type="Proteomes" id="UP000032452">
    <property type="component" value="Unassembled WGS sequence"/>
</dbReference>
<keyword evidence="1" id="KW-0472">Membrane</keyword>
<name>A0A0D8ZRN4_9CYAN</name>
<evidence type="ECO:0000256" key="1">
    <source>
        <dbReference type="SAM" id="Phobius"/>
    </source>
</evidence>
<organism evidence="2 3">
    <name type="scientific">Aliterella atlantica CENA595</name>
    <dbReference type="NCBI Taxonomy" id="1618023"/>
    <lineage>
        <taxon>Bacteria</taxon>
        <taxon>Bacillati</taxon>
        <taxon>Cyanobacteriota</taxon>
        <taxon>Cyanophyceae</taxon>
        <taxon>Chroococcidiopsidales</taxon>
        <taxon>Aliterellaceae</taxon>
        <taxon>Aliterella</taxon>
    </lineage>
</organism>
<dbReference type="STRING" id="1618023.UH38_12555"/>
<comment type="caution">
    <text evidence="2">The sequence shown here is derived from an EMBL/GenBank/DDBJ whole genome shotgun (WGS) entry which is preliminary data.</text>
</comment>
<evidence type="ECO:0000313" key="3">
    <source>
        <dbReference type="Proteomes" id="UP000032452"/>
    </source>
</evidence>
<dbReference type="AlphaFoldDB" id="A0A0D8ZRN4"/>
<feature type="transmembrane region" description="Helical" evidence="1">
    <location>
        <begin position="36"/>
        <end position="55"/>
    </location>
</feature>
<proteinExistence type="predicted"/>
<accession>A0A0D8ZRN4</accession>